<dbReference type="RefSeq" id="WP_071909869.1">
    <property type="nucleotide sequence ID" value="NZ_CP017637.1"/>
</dbReference>
<dbReference type="AlphaFoldDB" id="A0A1L3F6G9"/>
<dbReference type="Gene3D" id="1.10.10.60">
    <property type="entry name" value="Homeodomain-like"/>
    <property type="match status" value="1"/>
</dbReference>
<reference evidence="5 6" key="1">
    <citation type="submission" date="2016-11" db="EMBL/GenBank/DDBJ databases">
        <title>Complete Genome Sequence of Bradyrhizobium sp. strain J5, an isolated from soybean nodule in Hokkaido.</title>
        <authorList>
            <person name="Kanehara K."/>
        </authorList>
    </citation>
    <scope>NUCLEOTIDE SEQUENCE [LARGE SCALE GENOMIC DNA]</scope>
    <source>
        <strain evidence="5 6">J5</strain>
    </source>
</reference>
<dbReference type="InterPro" id="IPR009057">
    <property type="entry name" value="Homeodomain-like_sf"/>
</dbReference>
<dbReference type="SUPFAM" id="SSF46689">
    <property type="entry name" value="Homeodomain-like"/>
    <property type="match status" value="2"/>
</dbReference>
<evidence type="ECO:0000259" key="4">
    <source>
        <dbReference type="PROSITE" id="PS01124"/>
    </source>
</evidence>
<protein>
    <recommendedName>
        <fullName evidence="4">HTH araC/xylS-type domain-containing protein</fullName>
    </recommendedName>
</protein>
<keyword evidence="2" id="KW-0238">DNA-binding</keyword>
<dbReference type="Proteomes" id="UP000181962">
    <property type="component" value="Chromosome"/>
</dbReference>
<dbReference type="GO" id="GO:0003700">
    <property type="term" value="F:DNA-binding transcription factor activity"/>
    <property type="evidence" value="ECO:0007669"/>
    <property type="project" value="InterPro"/>
</dbReference>
<sequence length="334" mass="37314">MHACAFNDSYSLPTAVPSATELLLYRKDHFHLRAERSWRCLADVENDPRIDADIVVSRWTDIRTVCRQVRAPSSLRHVISVALKPTYVKITRDSLTVFDGPMLAGTLHIAGPGKALAAEFRDPCDFLHLHVSSGYLRKCREQAGLSRTLEVLNDLIIRDPLAELLGQTLIANAAASDGAYADCFGQTLTMHIARLGNARKAANALPNWRLRRVHEYVDEHLAESIGLADLAEAAGLSRMHFAAQFRVATGYPPHHYVLHRRIDHAKELLSGTHLPLVEVALAVGFQEQSHFSTVFKRFTDETPARWRRTAMAAISDRSRQRPLVSPRHQEGALV</sequence>
<dbReference type="EMBL" id="CP017637">
    <property type="protein sequence ID" value="APG08884.1"/>
    <property type="molecule type" value="Genomic_DNA"/>
</dbReference>
<evidence type="ECO:0000256" key="2">
    <source>
        <dbReference type="ARBA" id="ARBA00023125"/>
    </source>
</evidence>
<name>A0A1L3F6G9_BRAJP</name>
<dbReference type="Pfam" id="PF12833">
    <property type="entry name" value="HTH_18"/>
    <property type="match status" value="1"/>
</dbReference>
<evidence type="ECO:0000313" key="6">
    <source>
        <dbReference type="Proteomes" id="UP000181962"/>
    </source>
</evidence>
<dbReference type="InterPro" id="IPR018060">
    <property type="entry name" value="HTH_AraC"/>
</dbReference>
<accession>A0A1L3F6G9</accession>
<evidence type="ECO:0000256" key="3">
    <source>
        <dbReference type="ARBA" id="ARBA00023163"/>
    </source>
</evidence>
<proteinExistence type="predicted"/>
<feature type="domain" description="HTH araC/xylS-type" evidence="4">
    <location>
        <begin position="211"/>
        <end position="309"/>
    </location>
</feature>
<keyword evidence="1" id="KW-0805">Transcription regulation</keyword>
<dbReference type="PANTHER" id="PTHR46796">
    <property type="entry name" value="HTH-TYPE TRANSCRIPTIONAL ACTIVATOR RHAS-RELATED"/>
    <property type="match status" value="1"/>
</dbReference>
<gene>
    <name evidence="5" type="ORF">BKD09_11130</name>
</gene>
<organism evidence="5 6">
    <name type="scientific">Bradyrhizobium japonicum</name>
    <dbReference type="NCBI Taxonomy" id="375"/>
    <lineage>
        <taxon>Bacteria</taxon>
        <taxon>Pseudomonadati</taxon>
        <taxon>Pseudomonadota</taxon>
        <taxon>Alphaproteobacteria</taxon>
        <taxon>Hyphomicrobiales</taxon>
        <taxon>Nitrobacteraceae</taxon>
        <taxon>Bradyrhizobium</taxon>
    </lineage>
</organism>
<dbReference type="InterPro" id="IPR020449">
    <property type="entry name" value="Tscrpt_reg_AraC-type_HTH"/>
</dbReference>
<dbReference type="PRINTS" id="PR00032">
    <property type="entry name" value="HTHARAC"/>
</dbReference>
<evidence type="ECO:0000313" key="5">
    <source>
        <dbReference type="EMBL" id="APG08884.1"/>
    </source>
</evidence>
<evidence type="ECO:0000256" key="1">
    <source>
        <dbReference type="ARBA" id="ARBA00023015"/>
    </source>
</evidence>
<dbReference type="PROSITE" id="PS01124">
    <property type="entry name" value="HTH_ARAC_FAMILY_2"/>
    <property type="match status" value="1"/>
</dbReference>
<dbReference type="PROSITE" id="PS00041">
    <property type="entry name" value="HTH_ARAC_FAMILY_1"/>
    <property type="match status" value="1"/>
</dbReference>
<dbReference type="GO" id="GO:0043565">
    <property type="term" value="F:sequence-specific DNA binding"/>
    <property type="evidence" value="ECO:0007669"/>
    <property type="project" value="InterPro"/>
</dbReference>
<dbReference type="InterPro" id="IPR018062">
    <property type="entry name" value="HTH_AraC-typ_CS"/>
</dbReference>
<dbReference type="PANTHER" id="PTHR46796:SF14">
    <property type="entry name" value="TRANSCRIPTIONAL REGULATORY PROTEIN"/>
    <property type="match status" value="1"/>
</dbReference>
<dbReference type="InterPro" id="IPR050204">
    <property type="entry name" value="AraC_XylS_family_regulators"/>
</dbReference>
<dbReference type="SMART" id="SM00342">
    <property type="entry name" value="HTH_ARAC"/>
    <property type="match status" value="1"/>
</dbReference>
<keyword evidence="3" id="KW-0804">Transcription</keyword>